<evidence type="ECO:0000256" key="4">
    <source>
        <dbReference type="ARBA" id="ARBA00023125"/>
    </source>
</evidence>
<evidence type="ECO:0000256" key="5">
    <source>
        <dbReference type="ARBA" id="ARBA00023163"/>
    </source>
</evidence>
<keyword evidence="5" id="KW-0804">Transcription</keyword>
<dbReference type="InterPro" id="IPR003593">
    <property type="entry name" value="AAA+_ATPase"/>
</dbReference>
<dbReference type="SUPFAM" id="SSF52172">
    <property type="entry name" value="CheY-like"/>
    <property type="match status" value="1"/>
</dbReference>
<keyword evidence="1" id="KW-0547">Nucleotide-binding</keyword>
<dbReference type="InterPro" id="IPR009057">
    <property type="entry name" value="Homeodomain-like_sf"/>
</dbReference>
<dbReference type="InterPro" id="IPR025944">
    <property type="entry name" value="Sigma_54_int_dom_CS"/>
</dbReference>
<evidence type="ECO:0000256" key="1">
    <source>
        <dbReference type="ARBA" id="ARBA00022741"/>
    </source>
</evidence>
<dbReference type="PRINTS" id="PR01590">
    <property type="entry name" value="HTHFIS"/>
</dbReference>
<dbReference type="InterPro" id="IPR002197">
    <property type="entry name" value="HTH_Fis"/>
</dbReference>
<dbReference type="SMART" id="SM00448">
    <property type="entry name" value="REC"/>
    <property type="match status" value="1"/>
</dbReference>
<keyword evidence="3" id="KW-0805">Transcription regulation</keyword>
<dbReference type="InterPro" id="IPR058031">
    <property type="entry name" value="AAA_lid_NorR"/>
</dbReference>
<dbReference type="InterPro" id="IPR025943">
    <property type="entry name" value="Sigma_54_int_dom_ATP-bd_2"/>
</dbReference>
<feature type="domain" description="Sigma-54 factor interaction" evidence="6">
    <location>
        <begin position="145"/>
        <end position="374"/>
    </location>
</feature>
<dbReference type="GO" id="GO:0006355">
    <property type="term" value="P:regulation of DNA-templated transcription"/>
    <property type="evidence" value="ECO:0007669"/>
    <property type="project" value="InterPro"/>
</dbReference>
<keyword evidence="2" id="KW-0067">ATP-binding</keyword>
<dbReference type="GO" id="GO:0043565">
    <property type="term" value="F:sequence-specific DNA binding"/>
    <property type="evidence" value="ECO:0007669"/>
    <property type="project" value="InterPro"/>
</dbReference>
<dbReference type="PANTHER" id="PTHR32071:SF57">
    <property type="entry name" value="C4-DICARBOXYLATE TRANSPORT TRANSCRIPTIONAL REGULATORY PROTEIN DCTD"/>
    <property type="match status" value="1"/>
</dbReference>
<dbReference type="Gene3D" id="1.10.10.60">
    <property type="entry name" value="Homeodomain-like"/>
    <property type="match status" value="1"/>
</dbReference>
<reference evidence="8" key="1">
    <citation type="submission" date="2018-06" db="EMBL/GenBank/DDBJ databases">
        <authorList>
            <person name="Zhirakovskaya E."/>
        </authorList>
    </citation>
    <scope>NUCLEOTIDE SEQUENCE</scope>
</reference>
<evidence type="ECO:0000313" key="8">
    <source>
        <dbReference type="EMBL" id="VAX30416.1"/>
    </source>
</evidence>
<dbReference type="AlphaFoldDB" id="A0A3B1CIW2"/>
<dbReference type="InterPro" id="IPR025662">
    <property type="entry name" value="Sigma_54_int_dom_ATP-bd_1"/>
</dbReference>
<dbReference type="SUPFAM" id="SSF46689">
    <property type="entry name" value="Homeodomain-like"/>
    <property type="match status" value="1"/>
</dbReference>
<dbReference type="PROSITE" id="PS50045">
    <property type="entry name" value="SIGMA54_INTERACT_4"/>
    <property type="match status" value="1"/>
</dbReference>
<protein>
    <submittedName>
        <fullName evidence="8">Nitrogen regulation protein NR(I)</fullName>
    </submittedName>
</protein>
<gene>
    <name evidence="8" type="ORF">MNBD_NITROSPIRAE01-691</name>
</gene>
<dbReference type="PROSITE" id="PS00676">
    <property type="entry name" value="SIGMA54_INTERACT_2"/>
    <property type="match status" value="1"/>
</dbReference>
<dbReference type="Pfam" id="PF25601">
    <property type="entry name" value="AAA_lid_14"/>
    <property type="match status" value="1"/>
</dbReference>
<dbReference type="Pfam" id="PF02954">
    <property type="entry name" value="HTH_8"/>
    <property type="match status" value="1"/>
</dbReference>
<dbReference type="InterPro" id="IPR002078">
    <property type="entry name" value="Sigma_54_int"/>
</dbReference>
<dbReference type="FunFam" id="3.40.50.300:FF:000006">
    <property type="entry name" value="DNA-binding transcriptional regulator NtrC"/>
    <property type="match status" value="1"/>
</dbReference>
<sequence>MNRNTRILVIEDDDGVRETLITLLGEAGYTVEAAADGPPAIALAKRSPFHLYMIDLRLPSISGIEIMAQIKKINAEAVCIVLTAYATIELSVQAMRAGAFDFISKPFQIDVVLNLVKNAIEFNRLKRENLSLKKIVRDKYRFENMVGSSQEMNRVYELIERVSDSDSTILIQGESGTGKEIVAKTIHYNSTRRDKPLIPINCGAIPEALIESELFGHEKGAFTGATNSRTGRFELAHGGTIFLDEIGELPVSLQVKLLRVLQEQSFERVGGVKSIQVDVRIVAATNQDLEKAIAEKRFREDLYYRLNVIPINIPPLRKRKDDIPLLVDHFIDKFNQKKNKKVTGITSEAIALLLKYYWPGNIRELENLVERMMVLMKDENMITTDDVPEKLIMSRRKTLPFHFELPEEGIVFAETVSAFENQILDLSLSRANGVKNRAAQLLHMNRTTLVEKLKKRRITAAAKQALSQQFYRKEEGETL</sequence>
<dbReference type="Gene3D" id="1.10.8.60">
    <property type="match status" value="1"/>
</dbReference>
<dbReference type="Gene3D" id="3.40.50.300">
    <property type="entry name" value="P-loop containing nucleotide triphosphate hydrolases"/>
    <property type="match status" value="1"/>
</dbReference>
<dbReference type="Pfam" id="PF00072">
    <property type="entry name" value="Response_reg"/>
    <property type="match status" value="1"/>
</dbReference>
<dbReference type="PROSITE" id="PS00675">
    <property type="entry name" value="SIGMA54_INTERACT_1"/>
    <property type="match status" value="1"/>
</dbReference>
<proteinExistence type="predicted"/>
<dbReference type="CDD" id="cd00009">
    <property type="entry name" value="AAA"/>
    <property type="match status" value="1"/>
</dbReference>
<organism evidence="8">
    <name type="scientific">hydrothermal vent metagenome</name>
    <dbReference type="NCBI Taxonomy" id="652676"/>
    <lineage>
        <taxon>unclassified sequences</taxon>
        <taxon>metagenomes</taxon>
        <taxon>ecological metagenomes</taxon>
    </lineage>
</organism>
<dbReference type="GO" id="GO:0005524">
    <property type="term" value="F:ATP binding"/>
    <property type="evidence" value="ECO:0007669"/>
    <property type="project" value="UniProtKB-KW"/>
</dbReference>
<evidence type="ECO:0000259" key="6">
    <source>
        <dbReference type="PROSITE" id="PS50045"/>
    </source>
</evidence>
<evidence type="ECO:0000259" key="7">
    <source>
        <dbReference type="PROSITE" id="PS50110"/>
    </source>
</evidence>
<dbReference type="PANTHER" id="PTHR32071">
    <property type="entry name" value="TRANSCRIPTIONAL REGULATORY PROTEIN"/>
    <property type="match status" value="1"/>
</dbReference>
<dbReference type="PROSITE" id="PS00688">
    <property type="entry name" value="SIGMA54_INTERACT_3"/>
    <property type="match status" value="1"/>
</dbReference>
<dbReference type="Pfam" id="PF00158">
    <property type="entry name" value="Sigma54_activat"/>
    <property type="match status" value="1"/>
</dbReference>
<keyword evidence="4" id="KW-0238">DNA-binding</keyword>
<dbReference type="GO" id="GO:0000160">
    <property type="term" value="P:phosphorelay signal transduction system"/>
    <property type="evidence" value="ECO:0007669"/>
    <property type="project" value="InterPro"/>
</dbReference>
<dbReference type="InterPro" id="IPR001789">
    <property type="entry name" value="Sig_transdc_resp-reg_receiver"/>
</dbReference>
<evidence type="ECO:0000256" key="3">
    <source>
        <dbReference type="ARBA" id="ARBA00023015"/>
    </source>
</evidence>
<dbReference type="InterPro" id="IPR011006">
    <property type="entry name" value="CheY-like_superfamily"/>
</dbReference>
<dbReference type="Gene3D" id="3.40.50.2300">
    <property type="match status" value="1"/>
</dbReference>
<evidence type="ECO:0000256" key="2">
    <source>
        <dbReference type="ARBA" id="ARBA00022840"/>
    </source>
</evidence>
<name>A0A3B1CIW2_9ZZZZ</name>
<accession>A0A3B1CIW2</accession>
<dbReference type="InterPro" id="IPR027417">
    <property type="entry name" value="P-loop_NTPase"/>
</dbReference>
<feature type="domain" description="Response regulatory" evidence="7">
    <location>
        <begin position="6"/>
        <end position="120"/>
    </location>
</feature>
<dbReference type="EMBL" id="UOGF01000060">
    <property type="protein sequence ID" value="VAX30416.1"/>
    <property type="molecule type" value="Genomic_DNA"/>
</dbReference>
<dbReference type="PROSITE" id="PS50110">
    <property type="entry name" value="RESPONSE_REGULATORY"/>
    <property type="match status" value="1"/>
</dbReference>
<dbReference type="SUPFAM" id="SSF52540">
    <property type="entry name" value="P-loop containing nucleoside triphosphate hydrolases"/>
    <property type="match status" value="1"/>
</dbReference>
<dbReference type="SMART" id="SM00382">
    <property type="entry name" value="AAA"/>
    <property type="match status" value="1"/>
</dbReference>